<keyword evidence="6" id="KW-0007">Acetylation</keyword>
<dbReference type="EC" id="1.3.1.86" evidence="7"/>
<sequence length="352" mass="37141">MRAVQLTGFGGPERLVYRDDVPDPVAAPGEVRVRVAAAAINNTDIWTREGAYGTASDPAATTGRRREPLVFPRIQGADVVGRVDQVGPGVDEGRIGERVLIDPMLYEGDERALVTTDYLGSERDGGFAELVTVPEGNAHRVDSPLSDVEPASVPTSSATALRMLDRAGMTRGDTVLITGSAGGVGVAALQLVKTRGGRAIAVVGAGKERRALELGADAVITRGRAGLDEEVRALDLTGAEGQVDVVVDLVGGPEFAAMLRSLRPLGRYVVAGAMAGPLVETDLRTVYLRQLQIIGSSFGTHDQFRALIGHLAAGEIRPTVAATYPLRELRRAQADFVAKKHVGKLVILTQAD</sequence>
<organism evidence="7 8">
    <name type="scientific">Actinoalloteichus hoggarensis</name>
    <dbReference type="NCBI Taxonomy" id="1470176"/>
    <lineage>
        <taxon>Bacteria</taxon>
        <taxon>Bacillati</taxon>
        <taxon>Actinomycetota</taxon>
        <taxon>Actinomycetes</taxon>
        <taxon>Pseudonocardiales</taxon>
        <taxon>Pseudonocardiaceae</taxon>
        <taxon>Actinoalloteichus</taxon>
    </lineage>
</organism>
<dbReference type="OrthoDB" id="3175656at2"/>
<dbReference type="KEGG" id="ahg:AHOG_05925"/>
<keyword evidence="5" id="KW-0694">RNA-binding</keyword>
<dbReference type="RefSeq" id="WP_093940455.1">
    <property type="nucleotide sequence ID" value="NZ_CP022521.1"/>
</dbReference>
<dbReference type="PANTHER" id="PTHR44154">
    <property type="entry name" value="QUINONE OXIDOREDUCTASE"/>
    <property type="match status" value="1"/>
</dbReference>
<keyword evidence="4" id="KW-0521">NADP</keyword>
<keyword evidence="3" id="KW-0963">Cytoplasm</keyword>
<dbReference type="InterPro" id="IPR013154">
    <property type="entry name" value="ADH-like_N"/>
</dbReference>
<dbReference type="GO" id="GO:0005737">
    <property type="term" value="C:cytoplasm"/>
    <property type="evidence" value="ECO:0007669"/>
    <property type="project" value="UniProtKB-SubCell"/>
</dbReference>
<dbReference type="GO" id="GO:0008270">
    <property type="term" value="F:zinc ion binding"/>
    <property type="evidence" value="ECO:0007669"/>
    <property type="project" value="InterPro"/>
</dbReference>
<dbReference type="PANTHER" id="PTHR44154:SF1">
    <property type="entry name" value="QUINONE OXIDOREDUCTASE"/>
    <property type="match status" value="1"/>
</dbReference>
<protein>
    <submittedName>
        <fullName evidence="7">Crotonyl-CoA reductase</fullName>
        <ecNumber evidence="7">1.3.1.86</ecNumber>
    </submittedName>
</protein>
<evidence type="ECO:0000256" key="1">
    <source>
        <dbReference type="ARBA" id="ARBA00004496"/>
    </source>
</evidence>
<dbReference type="PROSITE" id="PS01162">
    <property type="entry name" value="QOR_ZETA_CRYSTAL"/>
    <property type="match status" value="1"/>
</dbReference>
<dbReference type="InterPro" id="IPR002364">
    <property type="entry name" value="Quin_OxRdtase/zeta-crystal_CS"/>
</dbReference>
<keyword evidence="8" id="KW-1185">Reference proteome</keyword>
<name>A0A221VZ79_9PSEU</name>
<dbReference type="Gene3D" id="3.40.50.720">
    <property type="entry name" value="NAD(P)-binding Rossmann-like Domain"/>
    <property type="match status" value="1"/>
</dbReference>
<comment type="subunit">
    <text evidence="2">Homotetramer.</text>
</comment>
<reference evidence="7 8" key="1">
    <citation type="submission" date="2017-07" db="EMBL/GenBank/DDBJ databases">
        <title>Complete genome sequence of Actinoalloteichus hoggarensis DSM 45943, type strain of Actinoalloteichus hoggarensis.</title>
        <authorList>
            <person name="Ruckert C."/>
            <person name="Nouioui I."/>
            <person name="Willmese J."/>
            <person name="van Wezel G."/>
            <person name="Klenk H.-P."/>
            <person name="Kalinowski J."/>
            <person name="Zotchev S.B."/>
        </authorList>
    </citation>
    <scope>NUCLEOTIDE SEQUENCE [LARGE SCALE GENOMIC DNA]</scope>
    <source>
        <strain evidence="7 8">DSM 45943</strain>
    </source>
</reference>
<evidence type="ECO:0000256" key="3">
    <source>
        <dbReference type="ARBA" id="ARBA00022490"/>
    </source>
</evidence>
<dbReference type="InterPro" id="IPR020843">
    <property type="entry name" value="ER"/>
</dbReference>
<keyword evidence="7" id="KW-0560">Oxidoreductase</keyword>
<accession>A0A221VZ79</accession>
<evidence type="ECO:0000313" key="7">
    <source>
        <dbReference type="EMBL" id="ASO18837.1"/>
    </source>
</evidence>
<dbReference type="GO" id="GO:0043880">
    <property type="term" value="F:crotonyl-CoA reductase activity"/>
    <property type="evidence" value="ECO:0007669"/>
    <property type="project" value="UniProtKB-EC"/>
</dbReference>
<dbReference type="InterPro" id="IPR036291">
    <property type="entry name" value="NAD(P)-bd_dom_sf"/>
</dbReference>
<gene>
    <name evidence="7" type="primary">ccrA2</name>
    <name evidence="7" type="ORF">AHOG_05925</name>
</gene>
<evidence type="ECO:0000256" key="6">
    <source>
        <dbReference type="ARBA" id="ARBA00022990"/>
    </source>
</evidence>
<dbReference type="InterPro" id="IPR013149">
    <property type="entry name" value="ADH-like_C"/>
</dbReference>
<evidence type="ECO:0000256" key="5">
    <source>
        <dbReference type="ARBA" id="ARBA00022884"/>
    </source>
</evidence>
<dbReference type="Pfam" id="PF08240">
    <property type="entry name" value="ADH_N"/>
    <property type="match status" value="1"/>
</dbReference>
<dbReference type="Proteomes" id="UP000204221">
    <property type="component" value="Chromosome"/>
</dbReference>
<dbReference type="AlphaFoldDB" id="A0A221VZ79"/>
<dbReference type="Gene3D" id="3.90.180.10">
    <property type="entry name" value="Medium-chain alcohol dehydrogenases, catalytic domain"/>
    <property type="match status" value="1"/>
</dbReference>
<dbReference type="InterPro" id="IPR051603">
    <property type="entry name" value="Zinc-ADH_QOR/CCCR"/>
</dbReference>
<dbReference type="SMART" id="SM00829">
    <property type="entry name" value="PKS_ER"/>
    <property type="match status" value="1"/>
</dbReference>
<dbReference type="InterPro" id="IPR011032">
    <property type="entry name" value="GroES-like_sf"/>
</dbReference>
<comment type="subcellular location">
    <subcellularLocation>
        <location evidence="1">Cytoplasm</location>
    </subcellularLocation>
</comment>
<dbReference type="SUPFAM" id="SSF51735">
    <property type="entry name" value="NAD(P)-binding Rossmann-fold domains"/>
    <property type="match status" value="1"/>
</dbReference>
<evidence type="ECO:0000256" key="4">
    <source>
        <dbReference type="ARBA" id="ARBA00022857"/>
    </source>
</evidence>
<dbReference type="EMBL" id="CP022521">
    <property type="protein sequence ID" value="ASO18837.1"/>
    <property type="molecule type" value="Genomic_DNA"/>
</dbReference>
<evidence type="ECO:0000313" key="8">
    <source>
        <dbReference type="Proteomes" id="UP000204221"/>
    </source>
</evidence>
<dbReference type="Pfam" id="PF00107">
    <property type="entry name" value="ADH_zinc_N"/>
    <property type="match status" value="1"/>
</dbReference>
<evidence type="ECO:0000256" key="2">
    <source>
        <dbReference type="ARBA" id="ARBA00011881"/>
    </source>
</evidence>
<dbReference type="SUPFAM" id="SSF50129">
    <property type="entry name" value="GroES-like"/>
    <property type="match status" value="1"/>
</dbReference>
<proteinExistence type="predicted"/>
<dbReference type="GO" id="GO:0003723">
    <property type="term" value="F:RNA binding"/>
    <property type="evidence" value="ECO:0007669"/>
    <property type="project" value="UniProtKB-KW"/>
</dbReference>